<dbReference type="SMART" id="SM00384">
    <property type="entry name" value="AT_hook"/>
    <property type="match status" value="2"/>
</dbReference>
<dbReference type="STRING" id="1141098.A0A1Y2E1T9"/>
<evidence type="ECO:0000313" key="5">
    <source>
        <dbReference type="Proteomes" id="UP000193689"/>
    </source>
</evidence>
<feature type="compositionally biased region" description="Basic and acidic residues" evidence="3">
    <location>
        <begin position="409"/>
        <end position="421"/>
    </location>
</feature>
<protein>
    <submittedName>
        <fullName evidence="4">Uncharacterized protein</fullName>
    </submittedName>
</protein>
<dbReference type="CDD" id="cd00022">
    <property type="entry name" value="BIR"/>
    <property type="match status" value="2"/>
</dbReference>
<dbReference type="RefSeq" id="XP_040715988.1">
    <property type="nucleotide sequence ID" value="XM_040858280.1"/>
</dbReference>
<feature type="compositionally biased region" description="Basic and acidic residues" evidence="3">
    <location>
        <begin position="531"/>
        <end position="544"/>
    </location>
</feature>
<keyword evidence="5" id="KW-1185">Reference proteome</keyword>
<dbReference type="PANTHER" id="PTHR46771">
    <property type="entry name" value="DETERIN"/>
    <property type="match status" value="1"/>
</dbReference>
<dbReference type="SMART" id="SM00238">
    <property type="entry name" value="BIR"/>
    <property type="match status" value="2"/>
</dbReference>
<feature type="compositionally biased region" description="Polar residues" evidence="3">
    <location>
        <begin position="665"/>
        <end position="675"/>
    </location>
</feature>
<feature type="compositionally biased region" description="Low complexity" evidence="3">
    <location>
        <begin position="560"/>
        <end position="569"/>
    </location>
</feature>
<feature type="compositionally biased region" description="Basic residues" evidence="3">
    <location>
        <begin position="266"/>
        <end position="283"/>
    </location>
</feature>
<evidence type="ECO:0000256" key="1">
    <source>
        <dbReference type="ARBA" id="ARBA00022723"/>
    </source>
</evidence>
<name>A0A1Y2E1T9_9PEZI</name>
<dbReference type="Pfam" id="PF00653">
    <property type="entry name" value="BIR"/>
    <property type="match status" value="2"/>
</dbReference>
<evidence type="ECO:0000256" key="2">
    <source>
        <dbReference type="ARBA" id="ARBA00022833"/>
    </source>
</evidence>
<dbReference type="AlphaFoldDB" id="A0A1Y2E1T9"/>
<accession>A0A1Y2E1T9</accession>
<feature type="region of interest" description="Disordered" evidence="3">
    <location>
        <begin position="495"/>
        <end position="703"/>
    </location>
</feature>
<dbReference type="EMBL" id="MCFJ01000006">
    <property type="protein sequence ID" value="ORY64835.1"/>
    <property type="molecule type" value="Genomic_DNA"/>
</dbReference>
<feature type="compositionally biased region" description="Basic residues" evidence="3">
    <location>
        <begin position="500"/>
        <end position="521"/>
    </location>
</feature>
<dbReference type="InterPro" id="IPR017956">
    <property type="entry name" value="AT_hook_DNA-bd_motif"/>
</dbReference>
<reference evidence="4 5" key="1">
    <citation type="submission" date="2016-07" db="EMBL/GenBank/DDBJ databases">
        <title>Pervasive Adenine N6-methylation of Active Genes in Fungi.</title>
        <authorList>
            <consortium name="DOE Joint Genome Institute"/>
            <person name="Mondo S.J."/>
            <person name="Dannebaum R.O."/>
            <person name="Kuo R.C."/>
            <person name="Labutti K."/>
            <person name="Haridas S."/>
            <person name="Kuo A."/>
            <person name="Salamov A."/>
            <person name="Ahrendt S.R."/>
            <person name="Lipzen A."/>
            <person name="Sullivan W."/>
            <person name="Andreopoulos W.B."/>
            <person name="Clum A."/>
            <person name="Lindquist E."/>
            <person name="Daum C."/>
            <person name="Ramamoorthy G.K."/>
            <person name="Gryganskyi A."/>
            <person name="Culley D."/>
            <person name="Magnuson J.K."/>
            <person name="James T.Y."/>
            <person name="O'Malley M.A."/>
            <person name="Stajich J.E."/>
            <person name="Spatafora J.W."/>
            <person name="Visel A."/>
            <person name="Grigoriev I.V."/>
        </authorList>
    </citation>
    <scope>NUCLEOTIDE SEQUENCE [LARGE SCALE GENOMIC DNA]</scope>
    <source>
        <strain evidence="4 5">CBS 129021</strain>
    </source>
</reference>
<dbReference type="GO" id="GO:0003677">
    <property type="term" value="F:DNA binding"/>
    <property type="evidence" value="ECO:0007669"/>
    <property type="project" value="InterPro"/>
</dbReference>
<feature type="compositionally biased region" description="Pro residues" evidence="3">
    <location>
        <begin position="612"/>
        <end position="637"/>
    </location>
</feature>
<dbReference type="InterPro" id="IPR051190">
    <property type="entry name" value="Baculoviral_IAP"/>
</dbReference>
<dbReference type="Proteomes" id="UP000193689">
    <property type="component" value="Unassembled WGS sequence"/>
</dbReference>
<feature type="compositionally biased region" description="Low complexity" evidence="3">
    <location>
        <begin position="646"/>
        <end position="661"/>
    </location>
</feature>
<dbReference type="PANTHER" id="PTHR46771:SF5">
    <property type="entry name" value="DETERIN"/>
    <property type="match status" value="1"/>
</dbReference>
<dbReference type="InterPro" id="IPR001370">
    <property type="entry name" value="BIR_rpt"/>
</dbReference>
<evidence type="ECO:0000256" key="3">
    <source>
        <dbReference type="SAM" id="MobiDB-lite"/>
    </source>
</evidence>
<evidence type="ECO:0000313" key="4">
    <source>
        <dbReference type="EMBL" id="ORY64835.1"/>
    </source>
</evidence>
<keyword evidence="1" id="KW-0479">Metal-binding</keyword>
<keyword evidence="2" id="KW-0862">Zinc</keyword>
<feature type="compositionally biased region" description="Acidic residues" evidence="3">
    <location>
        <begin position="289"/>
        <end position="300"/>
    </location>
</feature>
<proteinExistence type="predicted"/>
<dbReference type="OrthoDB" id="2196114at2759"/>
<feature type="compositionally biased region" description="Basic residues" evidence="3">
    <location>
        <begin position="369"/>
        <end position="383"/>
    </location>
</feature>
<organism evidence="4 5">
    <name type="scientific">Pseudomassariella vexata</name>
    <dbReference type="NCBI Taxonomy" id="1141098"/>
    <lineage>
        <taxon>Eukaryota</taxon>
        <taxon>Fungi</taxon>
        <taxon>Dikarya</taxon>
        <taxon>Ascomycota</taxon>
        <taxon>Pezizomycotina</taxon>
        <taxon>Sordariomycetes</taxon>
        <taxon>Xylariomycetidae</taxon>
        <taxon>Amphisphaeriales</taxon>
        <taxon>Pseudomassariaceae</taxon>
        <taxon>Pseudomassariella</taxon>
    </lineage>
</organism>
<feature type="region of interest" description="Disordered" evidence="3">
    <location>
        <begin position="246"/>
        <end position="475"/>
    </location>
</feature>
<dbReference type="GO" id="GO:0046872">
    <property type="term" value="F:metal ion binding"/>
    <property type="evidence" value="ECO:0007669"/>
    <property type="project" value="UniProtKB-KW"/>
</dbReference>
<comment type="caution">
    <text evidence="4">The sequence shown here is derived from an EMBL/GenBank/DDBJ whole genome shotgun (WGS) entry which is preliminary data.</text>
</comment>
<feature type="compositionally biased region" description="Low complexity" evidence="3">
    <location>
        <begin position="676"/>
        <end position="691"/>
    </location>
</feature>
<dbReference type="GeneID" id="63774492"/>
<dbReference type="SUPFAM" id="SSF57924">
    <property type="entry name" value="Inhibitor of apoptosis (IAP) repeat"/>
    <property type="match status" value="2"/>
</dbReference>
<sequence>MDGDEVADHYFTYDGRLASFHSAQPVRRRSNAKGRAPKALTWPHRRLDPASLAQAGFYFDPEPEFTDNVVCFLCHKRVGGWDEGDNPIEEHLRLSPHCGWAIVAAIEAGVGDYNMDDPSHPDMMEARKATFTGRWPHEGKKGWKCKIKQMVDAGWKHTPTIDSEDMATCTYCQLALDGWEPKDQPMHEHYKRSPECPFFILINQYQQGPAKKTGRAKGARASKASRVSAQSVATLASDVTSFLEHPADHEDSVMTTTSVMTAGGTKRGRPKKATAAKGKKTRGKKDEPIEVLEDPPEEEITPPPPPKPTRGRKRTSEAVDDSVLTNAEAPAPKKRAGRTRGSAAVVELSILEPQHEDIVDAVPAPPAKVSRKKGRVSNNRARKASIASTTSVASFRSADEHAMDDDEIDRQLLADLDRPLSDDGMLAADSDSERKKGPAAKGKGKKAAVKKSTASQDAELSRDHAMFDPSPVDVDDADISAELKDLRIHMEVEKTDKLVVPKKGRKAATTRKVSKQTKKGKAAAQPEPEPEPERVTAVEKRAADSSEDELSMMSNATVIKKSMAAAAPASKKRGRPKKTSTQSQAVEEDRQPETLPKAPRMDSAETVEESTTPPPPAEESTTPPPPVVESTTPPPPSDEQEPHLPSTPQAATSPAPAARPAVISPSRSPQSSDAENQPPSSRPSNAANSSQLAPAPVEIASTPIRSSPIKRNVNIISGLQSSQPWSAVDLDVVFDHLSKENVIPDGSALEKGLQLTSPEKKMTVEEWIYHNAGLAEARLKGECEAMVSKFESEGGRAMSVLEGLVAE</sequence>
<dbReference type="InParanoid" id="A0A1Y2E1T9"/>
<dbReference type="Gene3D" id="1.10.1170.10">
    <property type="entry name" value="Inhibitor Of Apoptosis Protein (2mihbC-IAP-1), Chain A"/>
    <property type="match status" value="2"/>
</dbReference>
<feature type="region of interest" description="Disordered" evidence="3">
    <location>
        <begin position="209"/>
        <end position="229"/>
    </location>
</feature>
<gene>
    <name evidence="4" type="ORF">BCR38DRAFT_408599</name>
</gene>
<dbReference type="PROSITE" id="PS50143">
    <property type="entry name" value="BIR_REPEAT_2"/>
    <property type="match status" value="2"/>
</dbReference>